<feature type="domain" description="RCK N-terminal" evidence="1">
    <location>
        <begin position="348"/>
        <end position="467"/>
    </location>
</feature>
<dbReference type="InterPro" id="IPR003148">
    <property type="entry name" value="RCK_N"/>
</dbReference>
<dbReference type="PROSITE" id="PS51202">
    <property type="entry name" value="RCK_C"/>
    <property type="match status" value="2"/>
</dbReference>
<dbReference type="SUPFAM" id="SSF51735">
    <property type="entry name" value="NAD(P)-binding Rossmann-fold domains"/>
    <property type="match status" value="2"/>
</dbReference>
<proteinExistence type="predicted"/>
<dbReference type="GO" id="GO:0006813">
    <property type="term" value="P:potassium ion transport"/>
    <property type="evidence" value="ECO:0007669"/>
    <property type="project" value="InterPro"/>
</dbReference>
<name>A0A2Z3H5G9_9BACT</name>
<dbReference type="PANTHER" id="PTHR43833:SF11">
    <property type="entry name" value="VOLTAGE-GATED POTASSIUM CHANNEL KCH"/>
    <property type="match status" value="1"/>
</dbReference>
<dbReference type="InterPro" id="IPR050721">
    <property type="entry name" value="Trk_Ktr_HKT_K-transport"/>
</dbReference>
<dbReference type="Gene3D" id="3.30.70.1450">
    <property type="entry name" value="Regulator of K+ conductance, C-terminal domain"/>
    <property type="match status" value="1"/>
</dbReference>
<dbReference type="SUPFAM" id="SSF116726">
    <property type="entry name" value="TrkA C-terminal domain-like"/>
    <property type="match status" value="1"/>
</dbReference>
<evidence type="ECO:0000259" key="1">
    <source>
        <dbReference type="PROSITE" id="PS51201"/>
    </source>
</evidence>
<gene>
    <name evidence="3" type="ORF">C1280_07420</name>
</gene>
<evidence type="ECO:0000259" key="2">
    <source>
        <dbReference type="PROSITE" id="PS51202"/>
    </source>
</evidence>
<feature type="domain" description="RCK N-terminal" evidence="1">
    <location>
        <begin position="2"/>
        <end position="118"/>
    </location>
</feature>
<dbReference type="InterPro" id="IPR036721">
    <property type="entry name" value="RCK_C_sf"/>
</dbReference>
<dbReference type="RefSeq" id="WP_010035790.1">
    <property type="nucleotide sequence ID" value="NZ_CP025958.1"/>
</dbReference>
<reference evidence="3 4" key="1">
    <citation type="submission" date="2018-01" db="EMBL/GenBank/DDBJ databases">
        <title>G. obscuriglobus.</title>
        <authorList>
            <person name="Franke J."/>
            <person name="Blomberg W."/>
            <person name="Selmecki A."/>
        </authorList>
    </citation>
    <scope>NUCLEOTIDE SEQUENCE [LARGE SCALE GENOMIC DNA]</scope>
    <source>
        <strain evidence="3 4">DSM 5831</strain>
    </source>
</reference>
<dbReference type="OrthoDB" id="9781411at2"/>
<keyword evidence="4" id="KW-1185">Reference proteome</keyword>
<dbReference type="PANTHER" id="PTHR43833">
    <property type="entry name" value="POTASSIUM CHANNEL PROTEIN 2-RELATED-RELATED"/>
    <property type="match status" value="1"/>
</dbReference>
<dbReference type="InterPro" id="IPR036291">
    <property type="entry name" value="NAD(P)-bd_dom_sf"/>
</dbReference>
<organism evidence="3 4">
    <name type="scientific">Gemmata obscuriglobus</name>
    <dbReference type="NCBI Taxonomy" id="114"/>
    <lineage>
        <taxon>Bacteria</taxon>
        <taxon>Pseudomonadati</taxon>
        <taxon>Planctomycetota</taxon>
        <taxon>Planctomycetia</taxon>
        <taxon>Gemmatales</taxon>
        <taxon>Gemmataceae</taxon>
        <taxon>Gemmata</taxon>
    </lineage>
</organism>
<feature type="domain" description="RCK C-terminal" evidence="2">
    <location>
        <begin position="487"/>
        <end position="567"/>
    </location>
</feature>
<dbReference type="Gene3D" id="3.40.50.720">
    <property type="entry name" value="NAD(P)-binding Rossmann-like Domain"/>
    <property type="match status" value="2"/>
</dbReference>
<dbReference type="EMBL" id="CP025958">
    <property type="protein sequence ID" value="AWM36864.1"/>
    <property type="molecule type" value="Genomic_DNA"/>
</dbReference>
<feature type="domain" description="RCK C-terminal" evidence="2">
    <location>
        <begin position="138"/>
        <end position="223"/>
    </location>
</feature>
<protein>
    <recommendedName>
        <fullName evidence="5">Potassium transporter TrkA</fullName>
    </recommendedName>
</protein>
<dbReference type="InterPro" id="IPR006037">
    <property type="entry name" value="RCK_C"/>
</dbReference>
<evidence type="ECO:0000313" key="3">
    <source>
        <dbReference type="EMBL" id="AWM36864.1"/>
    </source>
</evidence>
<evidence type="ECO:0000313" key="4">
    <source>
        <dbReference type="Proteomes" id="UP000245802"/>
    </source>
</evidence>
<dbReference type="PROSITE" id="PS51201">
    <property type="entry name" value="RCK_N"/>
    <property type="match status" value="2"/>
</dbReference>
<dbReference type="Proteomes" id="UP000245802">
    <property type="component" value="Chromosome"/>
</dbReference>
<evidence type="ECO:0008006" key="5">
    <source>
        <dbReference type="Google" id="ProtNLM"/>
    </source>
</evidence>
<dbReference type="AlphaFoldDB" id="A0A2Z3H5G9"/>
<dbReference type="Pfam" id="PF02254">
    <property type="entry name" value="TrkA_N"/>
    <property type="match status" value="2"/>
</dbReference>
<dbReference type="GO" id="GO:0008324">
    <property type="term" value="F:monoatomic cation transmembrane transporter activity"/>
    <property type="evidence" value="ECO:0007669"/>
    <property type="project" value="InterPro"/>
</dbReference>
<sequence>MERPVLLCGLGRVGWRVLESLRAAGLPVVVIDLKTEPDDPRLCGATVLKGDCRRHELLERAGVKEARGIVIVTSDDLVNISTALLARKLNPTARVVVRMFNQNLITRFGGAVKNTVALSVSALIAPVMALTAVTGDALGAFRLGDGPRQISELLVTDDSELAGRPVADLALQHGFAPLVLTPAAGSPVFLHAVSGQRVLSPGDRLTVTGRPADIQRLVQRLRGDRFAGVQWAGALRRWLRTARRTLLEVDLAVKIITPVLFGTLFASTLVFRYGLDTAWGDGLYQTVSIIATGGDLHGENRPEWAKVFISVLKLAGAALIAGFTAILTNYLIRARLKGALEVRHVPDGGHIVVCGLGNVGYRLVQELIAMNERVVAIDKVADGQFHDTVRRMGVPVFVGDATVPEVLAQTRAGAAKAVIAATDSELGNIEVALLVREMNAKQRVVVRLTEPEFADAVREAADIRNAISAPALAAPAFVSALYGDSVQALVPVAGRTLVVVDLVVNDADDHLNGASLRAFVLDHDLLPIALSGRDLADARGYRLKVGDKLTVVAELPDYERLLRFQQPPTNHRVVAESWPATARDALVPLVCVSRQCSREEATALLHGGAFTVADGLTFGAARELIELLEREKAKARLV</sequence>
<accession>A0A2Z3H5G9</accession>
<dbReference type="KEGG" id="gog:C1280_07420"/>